<organism evidence="2 3">
    <name type="scientific">Stylosanthes scabra</name>
    <dbReference type="NCBI Taxonomy" id="79078"/>
    <lineage>
        <taxon>Eukaryota</taxon>
        <taxon>Viridiplantae</taxon>
        <taxon>Streptophyta</taxon>
        <taxon>Embryophyta</taxon>
        <taxon>Tracheophyta</taxon>
        <taxon>Spermatophyta</taxon>
        <taxon>Magnoliopsida</taxon>
        <taxon>eudicotyledons</taxon>
        <taxon>Gunneridae</taxon>
        <taxon>Pentapetalae</taxon>
        <taxon>rosids</taxon>
        <taxon>fabids</taxon>
        <taxon>Fabales</taxon>
        <taxon>Fabaceae</taxon>
        <taxon>Papilionoideae</taxon>
        <taxon>50 kb inversion clade</taxon>
        <taxon>dalbergioids sensu lato</taxon>
        <taxon>Dalbergieae</taxon>
        <taxon>Pterocarpus clade</taxon>
        <taxon>Stylosanthes</taxon>
    </lineage>
</organism>
<dbReference type="PANTHER" id="PTHR31642">
    <property type="entry name" value="TRICHOTHECENE 3-O-ACETYLTRANSFERASE"/>
    <property type="match status" value="1"/>
</dbReference>
<accession>A0ABU6QEK4</accession>
<dbReference type="InterPro" id="IPR050317">
    <property type="entry name" value="Plant_Fungal_Acyltransferase"/>
</dbReference>
<sequence>MKNVNANKENSGSRQSQRRYTRFEVIGAYIWRCASKARRELKENQPTVVKFNVNIRNRLNPPLPQIFWECLGSNSYPDELRRRNHISSVELHDAEDKGSSNEYIRSQMDFVAKQERWDLIRTPYLERGEYKVDVPFFGNPNIIFVSWMSLPAYEADFGWGKPFYFGPGGVCPYERAVIFKRPQEDNHGDEEVVVFMHFQEAYMQDFIKFFWEDIRDSSCSTQAKL</sequence>
<dbReference type="InterPro" id="IPR023213">
    <property type="entry name" value="CAT-like_dom_sf"/>
</dbReference>
<dbReference type="Pfam" id="PF02458">
    <property type="entry name" value="Transferase"/>
    <property type="match status" value="1"/>
</dbReference>
<protein>
    <submittedName>
        <fullName evidence="2">Uncharacterized protein</fullName>
    </submittedName>
</protein>
<proteinExistence type="inferred from homology"/>
<dbReference type="EMBL" id="JASCZI010000173">
    <property type="protein sequence ID" value="MED6109669.1"/>
    <property type="molecule type" value="Genomic_DNA"/>
</dbReference>
<evidence type="ECO:0000256" key="1">
    <source>
        <dbReference type="ARBA" id="ARBA00009861"/>
    </source>
</evidence>
<dbReference type="PANTHER" id="PTHR31642:SF175">
    <property type="entry name" value="SPERMIDINE HYDROXYCINNAMOYL TRANSFERASE"/>
    <property type="match status" value="1"/>
</dbReference>
<gene>
    <name evidence="2" type="ORF">PIB30_035845</name>
</gene>
<comment type="caution">
    <text evidence="2">The sequence shown here is derived from an EMBL/GenBank/DDBJ whole genome shotgun (WGS) entry which is preliminary data.</text>
</comment>
<keyword evidence="3" id="KW-1185">Reference proteome</keyword>
<evidence type="ECO:0000313" key="2">
    <source>
        <dbReference type="EMBL" id="MED6109669.1"/>
    </source>
</evidence>
<dbReference type="Proteomes" id="UP001341840">
    <property type="component" value="Unassembled WGS sequence"/>
</dbReference>
<dbReference type="Gene3D" id="3.30.559.10">
    <property type="entry name" value="Chloramphenicol acetyltransferase-like domain"/>
    <property type="match status" value="1"/>
</dbReference>
<comment type="similarity">
    <text evidence="1">Belongs to the plant acyltransferase family.</text>
</comment>
<reference evidence="2 3" key="1">
    <citation type="journal article" date="2023" name="Plants (Basel)">
        <title>Bridging the Gap: Combining Genomics and Transcriptomics Approaches to Understand Stylosanthes scabra, an Orphan Legume from the Brazilian Caatinga.</title>
        <authorList>
            <person name="Ferreira-Neto J.R.C."/>
            <person name="da Silva M.D."/>
            <person name="Binneck E."/>
            <person name="de Melo N.F."/>
            <person name="da Silva R.H."/>
            <person name="de Melo A.L.T.M."/>
            <person name="Pandolfi V."/>
            <person name="Bustamante F.O."/>
            <person name="Brasileiro-Vidal A.C."/>
            <person name="Benko-Iseppon A.M."/>
        </authorList>
    </citation>
    <scope>NUCLEOTIDE SEQUENCE [LARGE SCALE GENOMIC DNA]</scope>
    <source>
        <tissue evidence="2">Leaves</tissue>
    </source>
</reference>
<evidence type="ECO:0000313" key="3">
    <source>
        <dbReference type="Proteomes" id="UP001341840"/>
    </source>
</evidence>
<name>A0ABU6QEK4_9FABA</name>